<gene>
    <name evidence="1" type="ORF">PRECH8_28660</name>
</gene>
<comment type="caution">
    <text evidence="1">The sequence shown here is derived from an EMBL/GenBank/DDBJ whole genome shotgun (WGS) entry which is preliminary data.</text>
</comment>
<sequence>MERPFGKDLATYEIEKALDIGNWTPWFLVEGKAKLALPPSSSVKLGCTWR</sequence>
<evidence type="ECO:0000313" key="2">
    <source>
        <dbReference type="Proteomes" id="UP000654993"/>
    </source>
</evidence>
<dbReference type="EMBL" id="BMAQ01000060">
    <property type="protein sequence ID" value="GFR39570.1"/>
    <property type="molecule type" value="Genomic_DNA"/>
</dbReference>
<dbReference type="AlphaFoldDB" id="A0A916QFL6"/>
<reference evidence="1" key="1">
    <citation type="submission" date="2020-08" db="EMBL/GenBank/DDBJ databases">
        <authorList>
            <person name="Uke A."/>
            <person name="Chhe C."/>
            <person name="Baramee S."/>
            <person name="Kosugi A."/>
        </authorList>
    </citation>
    <scope>NUCLEOTIDE SEQUENCE</scope>
    <source>
        <strain evidence="1">DA-C8</strain>
    </source>
</reference>
<name>A0A916QFL6_9BACL</name>
<proteinExistence type="predicted"/>
<evidence type="ECO:0000313" key="1">
    <source>
        <dbReference type="EMBL" id="GFR39570.1"/>
    </source>
</evidence>
<dbReference type="Proteomes" id="UP000654993">
    <property type="component" value="Unassembled WGS sequence"/>
</dbReference>
<organism evidence="1 2">
    <name type="scientific">Insulibacter thermoxylanivorax</name>
    <dbReference type="NCBI Taxonomy" id="2749268"/>
    <lineage>
        <taxon>Bacteria</taxon>
        <taxon>Bacillati</taxon>
        <taxon>Bacillota</taxon>
        <taxon>Bacilli</taxon>
        <taxon>Bacillales</taxon>
        <taxon>Paenibacillaceae</taxon>
        <taxon>Insulibacter</taxon>
    </lineage>
</organism>
<protein>
    <submittedName>
        <fullName evidence="1">Uncharacterized protein</fullName>
    </submittedName>
</protein>
<accession>A0A916QFL6</accession>
<keyword evidence="2" id="KW-1185">Reference proteome</keyword>
<reference evidence="1" key="2">
    <citation type="journal article" date="2021" name="Data Brief">
        <title>Draft genome sequence data of the facultative, thermophilic, xylanolytic bacterium Paenibacillus sp. strain DA-C8.</title>
        <authorList>
            <person name="Chhe C."/>
            <person name="Uke A."/>
            <person name="Baramee S."/>
            <person name="Ungkulpasvich U."/>
            <person name="Tachaapaikoon C."/>
            <person name="Pason P."/>
            <person name="Waeonukul R."/>
            <person name="Ratanakhanokchai K."/>
            <person name="Kosugi A."/>
        </authorList>
    </citation>
    <scope>NUCLEOTIDE SEQUENCE</scope>
    <source>
        <strain evidence="1">DA-C8</strain>
    </source>
</reference>